<gene>
    <name evidence="1" type="ORF">C5O25_00835</name>
</gene>
<dbReference type="EMBL" id="PUBV01000001">
    <property type="protein sequence ID" value="PWB09784.1"/>
    <property type="molecule type" value="Genomic_DNA"/>
</dbReference>
<dbReference type="GO" id="GO:0042597">
    <property type="term" value="C:periplasmic space"/>
    <property type="evidence" value="ECO:0007669"/>
    <property type="project" value="InterPro"/>
</dbReference>
<dbReference type="AlphaFoldDB" id="A0A2V1J2P0"/>
<dbReference type="Proteomes" id="UP000244925">
    <property type="component" value="Unassembled WGS sequence"/>
</dbReference>
<reference evidence="2" key="1">
    <citation type="submission" date="2018-02" db="EMBL/GenBank/DDBJ databases">
        <authorList>
            <person name="Clavel T."/>
            <person name="Strowig T."/>
        </authorList>
    </citation>
    <scope>NUCLEOTIDE SEQUENCE [LARGE SCALE GENOMIC DNA]</scope>
    <source>
        <strain evidence="2">DSM 100764</strain>
    </source>
</reference>
<evidence type="ECO:0000313" key="1">
    <source>
        <dbReference type="EMBL" id="PWB09784.1"/>
    </source>
</evidence>
<comment type="caution">
    <text evidence="1">The sequence shown here is derived from an EMBL/GenBank/DDBJ whole genome shotgun (WGS) entry which is preliminary data.</text>
</comment>
<accession>A0A2V1J2P0</accession>
<dbReference type="Gene3D" id="1.20.120.1490">
    <property type="match status" value="1"/>
</dbReference>
<proteinExistence type="predicted"/>
<organism evidence="1 2">
    <name type="scientific">Paramuribaculum intestinale</name>
    <dbReference type="NCBI Taxonomy" id="2094151"/>
    <lineage>
        <taxon>Bacteria</taxon>
        <taxon>Pseudomonadati</taxon>
        <taxon>Bacteroidota</taxon>
        <taxon>Bacteroidia</taxon>
        <taxon>Bacteroidales</taxon>
        <taxon>Muribaculaceae</taxon>
        <taxon>Paramuribaculum</taxon>
    </lineage>
</organism>
<sequence>MLAITATSIAGATDKGQRAKWFEEMRRYKSEYIAERLKLDDKQKAEFTPVYEQMDIEIGRLNHEMRQLERNIRKNGESVTETEYEKAAEAQFEMRAKEASIERTYFPKFKKILTPQQLYELKNAERDFNRNLMDKHRRIRGNKH</sequence>
<keyword evidence="2" id="KW-1185">Reference proteome</keyword>
<evidence type="ECO:0000313" key="2">
    <source>
        <dbReference type="Proteomes" id="UP000244925"/>
    </source>
</evidence>
<evidence type="ECO:0008006" key="3">
    <source>
        <dbReference type="Google" id="ProtNLM"/>
    </source>
</evidence>
<protein>
    <recommendedName>
        <fullName evidence="3">Periplasmic heavy metal sensor</fullName>
    </recommendedName>
</protein>
<name>A0A2V1J2P0_9BACT</name>